<evidence type="ECO:0000256" key="10">
    <source>
        <dbReference type="ARBA" id="ARBA00023209"/>
    </source>
</evidence>
<keyword evidence="8" id="KW-0460">Magnesium</keyword>
<keyword evidence="5" id="KW-0547">Nucleotide-binding</keyword>
<dbReference type="SUPFAM" id="SSF111331">
    <property type="entry name" value="NAD kinase/diacylglycerol kinase-like"/>
    <property type="match status" value="1"/>
</dbReference>
<comment type="cofactor">
    <cofactor evidence="1">
        <name>Mg(2+)</name>
        <dbReference type="ChEBI" id="CHEBI:18420"/>
    </cofactor>
</comment>
<keyword evidence="6 14" id="KW-0418">Kinase</keyword>
<dbReference type="Gene3D" id="3.40.50.10330">
    <property type="entry name" value="Probable inorganic polyphosphate/atp-NAD kinase, domain 1"/>
    <property type="match status" value="1"/>
</dbReference>
<dbReference type="NCBIfam" id="TIGR00147">
    <property type="entry name" value="YegS/Rv2252/BmrU family lipid kinase"/>
    <property type="match status" value="1"/>
</dbReference>
<dbReference type="AlphaFoldDB" id="A0AAP2YY01"/>
<dbReference type="RefSeq" id="WP_338002717.1">
    <property type="nucleotide sequence ID" value="NZ_JAOPKA010000002.1"/>
</dbReference>
<organism evidence="14 15">
    <name type="scientific">Natronoglomus mannanivorans</name>
    <dbReference type="NCBI Taxonomy" id="2979990"/>
    <lineage>
        <taxon>Archaea</taxon>
        <taxon>Methanobacteriati</taxon>
        <taxon>Methanobacteriota</taxon>
        <taxon>Stenosarchaea group</taxon>
        <taxon>Halobacteria</taxon>
        <taxon>Halobacteriales</taxon>
        <taxon>Natrialbaceae</taxon>
        <taxon>Natronoglomus</taxon>
    </lineage>
</organism>
<reference evidence="14" key="1">
    <citation type="submission" date="2022-09" db="EMBL/GenBank/DDBJ databases">
        <title>Enrichment on poylsaccharides allowed isolation of novel metabolic and taxonomic groups of Haloarchaea.</title>
        <authorList>
            <person name="Sorokin D.Y."/>
            <person name="Elcheninov A.G."/>
            <person name="Khizhniak T.V."/>
            <person name="Kolganova T.V."/>
            <person name="Kublanov I.V."/>
        </authorList>
    </citation>
    <scope>NUCLEOTIDE SEQUENCE</scope>
    <source>
        <strain evidence="14">AArc-xg1-1</strain>
    </source>
</reference>
<feature type="domain" description="DAGKc" evidence="13">
    <location>
        <begin position="6"/>
        <end position="132"/>
    </location>
</feature>
<evidence type="ECO:0000256" key="3">
    <source>
        <dbReference type="ARBA" id="ARBA00022679"/>
    </source>
</evidence>
<evidence type="ECO:0000256" key="9">
    <source>
        <dbReference type="ARBA" id="ARBA00023098"/>
    </source>
</evidence>
<dbReference type="EMBL" id="JAOPKA010000002">
    <property type="protein sequence ID" value="MCU4740879.1"/>
    <property type="molecule type" value="Genomic_DNA"/>
</dbReference>
<dbReference type="GO" id="GO:0004143">
    <property type="term" value="F:ATP-dependent diacylglycerol kinase activity"/>
    <property type="evidence" value="ECO:0007669"/>
    <property type="project" value="TreeGrafter"/>
</dbReference>
<evidence type="ECO:0000256" key="1">
    <source>
        <dbReference type="ARBA" id="ARBA00001946"/>
    </source>
</evidence>
<gene>
    <name evidence="14" type="ORF">OB960_05625</name>
</gene>
<dbReference type="GO" id="GO:0005524">
    <property type="term" value="F:ATP binding"/>
    <property type="evidence" value="ECO:0007669"/>
    <property type="project" value="UniProtKB-KW"/>
</dbReference>
<evidence type="ECO:0000256" key="8">
    <source>
        <dbReference type="ARBA" id="ARBA00022842"/>
    </source>
</evidence>
<evidence type="ECO:0000313" key="15">
    <source>
        <dbReference type="Proteomes" id="UP001321018"/>
    </source>
</evidence>
<keyword evidence="9" id="KW-0443">Lipid metabolism</keyword>
<comment type="caution">
    <text evidence="14">The sequence shown here is derived from an EMBL/GenBank/DDBJ whole genome shotgun (WGS) entry which is preliminary data.</text>
</comment>
<proteinExistence type="predicted"/>
<dbReference type="InterPro" id="IPR017438">
    <property type="entry name" value="ATP-NAD_kinase_N"/>
</dbReference>
<dbReference type="Proteomes" id="UP001321018">
    <property type="component" value="Unassembled WGS sequence"/>
</dbReference>
<keyword evidence="10" id="KW-0594">Phospholipid biosynthesis</keyword>
<feature type="compositionally biased region" description="Polar residues" evidence="12">
    <location>
        <begin position="252"/>
        <end position="282"/>
    </location>
</feature>
<evidence type="ECO:0000259" key="13">
    <source>
        <dbReference type="PROSITE" id="PS50146"/>
    </source>
</evidence>
<evidence type="ECO:0000313" key="14">
    <source>
        <dbReference type="EMBL" id="MCU4740879.1"/>
    </source>
</evidence>
<dbReference type="GO" id="GO:0008654">
    <property type="term" value="P:phospholipid biosynthetic process"/>
    <property type="evidence" value="ECO:0007669"/>
    <property type="project" value="UniProtKB-KW"/>
</dbReference>
<dbReference type="SMART" id="SM00046">
    <property type="entry name" value="DAGKc"/>
    <property type="match status" value="1"/>
</dbReference>
<feature type="compositionally biased region" description="Basic and acidic residues" evidence="12">
    <location>
        <begin position="321"/>
        <end position="337"/>
    </location>
</feature>
<dbReference type="InterPro" id="IPR050187">
    <property type="entry name" value="Lipid_Phosphate_FormReg"/>
</dbReference>
<keyword evidence="4" id="KW-0479">Metal-binding</keyword>
<keyword evidence="3" id="KW-0808">Transferase</keyword>
<dbReference type="InterPro" id="IPR001206">
    <property type="entry name" value="Diacylglycerol_kinase_cat_dom"/>
</dbReference>
<dbReference type="GO" id="GO:0046872">
    <property type="term" value="F:metal ion binding"/>
    <property type="evidence" value="ECO:0007669"/>
    <property type="project" value="UniProtKB-KW"/>
</dbReference>
<sequence>MVRTDGGERRVLVLNPTSGSEDHVDRVVELAGDHGFDVRTTDHEGHAQEIVSEAGMEADLVAAAGGDGTVNEVVNGLVAADRLEETTLGVVPTGTGNNFASNVGIDGLEHAFEVMATGERRAIDVGLTNERTFVNSCVSGITAEASGATSSSSKGQFGVLAYVMSTIDTVADFDPIPLCVEMGGDGDEEDDRWEGEAMFVLVGNCRRFTTARRAQANVEDGRFEVTIVEHAPTADLVGEAALKRVLGRRSNAETASETGAESGPANASSDHIVQRRTPSLSVTHRDGDPVEYSLDGEMLTADRLTMRTRQRVLTVAVGEGYRPDPDRDSGADRERSRLTRSKATTESDSDSTTSGQNH</sequence>
<evidence type="ECO:0000256" key="7">
    <source>
        <dbReference type="ARBA" id="ARBA00022840"/>
    </source>
</evidence>
<evidence type="ECO:0000256" key="5">
    <source>
        <dbReference type="ARBA" id="ARBA00022741"/>
    </source>
</evidence>
<dbReference type="GO" id="GO:0005886">
    <property type="term" value="C:plasma membrane"/>
    <property type="evidence" value="ECO:0007669"/>
    <property type="project" value="TreeGrafter"/>
</dbReference>
<keyword evidence="11" id="KW-1208">Phospholipid metabolism</keyword>
<feature type="compositionally biased region" description="Low complexity" evidence="12">
    <location>
        <begin position="344"/>
        <end position="358"/>
    </location>
</feature>
<protein>
    <submittedName>
        <fullName evidence="14">YegS/Rv2252/BmrU family lipid kinase</fullName>
    </submittedName>
</protein>
<keyword evidence="2" id="KW-0444">Lipid biosynthesis</keyword>
<dbReference type="InterPro" id="IPR016064">
    <property type="entry name" value="NAD/diacylglycerol_kinase_sf"/>
</dbReference>
<evidence type="ECO:0000256" key="2">
    <source>
        <dbReference type="ARBA" id="ARBA00022516"/>
    </source>
</evidence>
<accession>A0AAP2YY01</accession>
<evidence type="ECO:0000256" key="12">
    <source>
        <dbReference type="SAM" id="MobiDB-lite"/>
    </source>
</evidence>
<feature type="region of interest" description="Disordered" evidence="12">
    <location>
        <begin position="315"/>
        <end position="358"/>
    </location>
</feature>
<keyword evidence="7" id="KW-0067">ATP-binding</keyword>
<dbReference type="Pfam" id="PF00781">
    <property type="entry name" value="DAGK_cat"/>
    <property type="match status" value="1"/>
</dbReference>
<dbReference type="InterPro" id="IPR045540">
    <property type="entry name" value="YegS/DAGK_C"/>
</dbReference>
<dbReference type="InterPro" id="IPR005218">
    <property type="entry name" value="Diacylglycerol/lipid_kinase"/>
</dbReference>
<evidence type="ECO:0000256" key="6">
    <source>
        <dbReference type="ARBA" id="ARBA00022777"/>
    </source>
</evidence>
<dbReference type="Pfam" id="PF19279">
    <property type="entry name" value="YegS_C"/>
    <property type="match status" value="1"/>
</dbReference>
<dbReference type="PANTHER" id="PTHR12358">
    <property type="entry name" value="SPHINGOSINE KINASE"/>
    <property type="match status" value="1"/>
</dbReference>
<evidence type="ECO:0000256" key="4">
    <source>
        <dbReference type="ARBA" id="ARBA00022723"/>
    </source>
</evidence>
<evidence type="ECO:0000256" key="11">
    <source>
        <dbReference type="ARBA" id="ARBA00023264"/>
    </source>
</evidence>
<name>A0AAP2YY01_9EURY</name>
<dbReference type="Gene3D" id="2.60.200.40">
    <property type="match status" value="1"/>
</dbReference>
<dbReference type="PROSITE" id="PS50146">
    <property type="entry name" value="DAGK"/>
    <property type="match status" value="1"/>
</dbReference>
<dbReference type="PANTHER" id="PTHR12358:SF106">
    <property type="entry name" value="LIPID KINASE YEGS"/>
    <property type="match status" value="1"/>
</dbReference>
<feature type="region of interest" description="Disordered" evidence="12">
    <location>
        <begin position="252"/>
        <end position="291"/>
    </location>
</feature>